<accession>A0A0C2JHA3</accession>
<evidence type="ECO:0000313" key="2">
    <source>
        <dbReference type="EMBL" id="KII68638.1"/>
    </source>
</evidence>
<organism evidence="2 3">
    <name type="scientific">Thelohanellus kitauei</name>
    <name type="common">Myxosporean</name>
    <dbReference type="NCBI Taxonomy" id="669202"/>
    <lineage>
        <taxon>Eukaryota</taxon>
        <taxon>Metazoa</taxon>
        <taxon>Cnidaria</taxon>
        <taxon>Myxozoa</taxon>
        <taxon>Myxosporea</taxon>
        <taxon>Bivalvulida</taxon>
        <taxon>Platysporina</taxon>
        <taxon>Myxobolidae</taxon>
        <taxon>Thelohanellus</taxon>
    </lineage>
</organism>
<feature type="chain" id="PRO_5002151321" evidence="1">
    <location>
        <begin position="22"/>
        <end position="337"/>
    </location>
</feature>
<protein>
    <submittedName>
        <fullName evidence="2">Uncharacterized protein</fullName>
    </submittedName>
</protein>
<dbReference type="EMBL" id="JWZT01002742">
    <property type="protein sequence ID" value="KII68638.1"/>
    <property type="molecule type" value="Genomic_DNA"/>
</dbReference>
<proteinExistence type="predicted"/>
<dbReference type="AlphaFoldDB" id="A0A0C2JHA3"/>
<evidence type="ECO:0000256" key="1">
    <source>
        <dbReference type="SAM" id="SignalP"/>
    </source>
</evidence>
<gene>
    <name evidence="2" type="ORF">RF11_14574</name>
</gene>
<feature type="signal peptide" evidence="1">
    <location>
        <begin position="1"/>
        <end position="21"/>
    </location>
</feature>
<dbReference type="Proteomes" id="UP000031668">
    <property type="component" value="Unassembled WGS sequence"/>
</dbReference>
<reference evidence="2 3" key="1">
    <citation type="journal article" date="2014" name="Genome Biol. Evol.">
        <title>The genome of the myxosporean Thelohanellus kitauei shows adaptations to nutrient acquisition within its fish host.</title>
        <authorList>
            <person name="Yang Y."/>
            <person name="Xiong J."/>
            <person name="Zhou Z."/>
            <person name="Huo F."/>
            <person name="Miao W."/>
            <person name="Ran C."/>
            <person name="Liu Y."/>
            <person name="Zhang J."/>
            <person name="Feng J."/>
            <person name="Wang M."/>
            <person name="Wang M."/>
            <person name="Wang L."/>
            <person name="Yao B."/>
        </authorList>
    </citation>
    <scope>NUCLEOTIDE SEQUENCE [LARGE SCALE GENOMIC DNA]</scope>
    <source>
        <strain evidence="2">Wuqing</strain>
    </source>
</reference>
<comment type="caution">
    <text evidence="2">The sequence shown here is derived from an EMBL/GenBank/DDBJ whole genome shotgun (WGS) entry which is preliminary data.</text>
</comment>
<name>A0A0C2JHA3_THEKT</name>
<keyword evidence="3" id="KW-1185">Reference proteome</keyword>
<sequence length="337" mass="37747">MEQAKLRNLLLLVIYLPSVYSQNTYVVGIELAMKLSIPNAPPPPALHLAISFLYINVDSAKYNLRRHKRACSQTYRIGYHESWNALIKLSLHPLAPALDVYEMSFGRQQYDSDHQLTGYYDDVGVFISVIQTKTGVYFNFESSFRLLCLKEGDGKYSLLQLKTPRGKIRIPVIVKLAIRKFPAVCDKRCKEETKASVLSGYTFDCEGPYKSTTGPPVHIIIDDECSGEENGVAKLVKGKLLIPNLKILTFSDTDRLINNKQTTRSFKTIIFHFSRHLTQKTKGIVKQTAGIYKSTVVACVARMKQINPSGDGVSVSARPTATKMGSCFNKLDDPQLT</sequence>
<evidence type="ECO:0000313" key="3">
    <source>
        <dbReference type="Proteomes" id="UP000031668"/>
    </source>
</evidence>
<keyword evidence="1" id="KW-0732">Signal</keyword>